<keyword evidence="2" id="KW-0720">Serine protease</keyword>
<sequence>MKYLPLTLILAVSLLIFFPQFSQADTTGFLSGKTPRIVGGRDAETGKWPWMAALIEASDSSQFCGGSLIHPLWVVSAGHCGYDYRDNPEKIKIIIGINDLVNDKAEPIGVKQIIVHKDYDSENLYNDIALFELERPVFEKTISIIPDDIELEGKISTIIGWGETYAGQTTILQEVSVPIISNLDCTKAFTAYNSYRYPPDSIDAAMLCAGLAEGGMDACYGDSGGPLMVQYKNQWHLAGLVSWGEGCAMPDVYGVYTRVSKFFDFINTYVSPFPPGDFNENMKLGLEDVIGILNSLALVRSEDLSLGIHGDFNNDNRLGLEDAVGVLQVITNSYN</sequence>
<feature type="chain" id="PRO_5037998066" evidence="3">
    <location>
        <begin position="25"/>
        <end position="335"/>
    </location>
</feature>
<dbReference type="KEGG" id="dli:dnl_39960"/>
<dbReference type="SUPFAM" id="SSF50494">
    <property type="entry name" value="Trypsin-like serine proteases"/>
    <property type="match status" value="1"/>
</dbReference>
<keyword evidence="3" id="KW-0732">Signal</keyword>
<dbReference type="InterPro" id="IPR001254">
    <property type="entry name" value="Trypsin_dom"/>
</dbReference>
<dbReference type="SMART" id="SM00020">
    <property type="entry name" value="Tryp_SPc"/>
    <property type="match status" value="1"/>
</dbReference>
<evidence type="ECO:0000256" key="2">
    <source>
        <dbReference type="RuleBase" id="RU363034"/>
    </source>
</evidence>
<keyword evidence="2" id="KW-0378">Hydrolase</keyword>
<dbReference type="InterPro" id="IPR009003">
    <property type="entry name" value="Peptidase_S1_PA"/>
</dbReference>
<dbReference type="Pfam" id="PF00089">
    <property type="entry name" value="Trypsin"/>
    <property type="match status" value="1"/>
</dbReference>
<dbReference type="Gene3D" id="2.40.10.10">
    <property type="entry name" value="Trypsin-like serine proteases"/>
    <property type="match status" value="1"/>
</dbReference>
<evidence type="ECO:0000256" key="1">
    <source>
        <dbReference type="ARBA" id="ARBA00023157"/>
    </source>
</evidence>
<dbReference type="RefSeq" id="WP_207687663.1">
    <property type="nucleotide sequence ID" value="NZ_CP061799.1"/>
</dbReference>
<dbReference type="GO" id="GO:0006508">
    <property type="term" value="P:proteolysis"/>
    <property type="evidence" value="ECO:0007669"/>
    <property type="project" value="UniProtKB-KW"/>
</dbReference>
<keyword evidence="2 5" id="KW-0645">Protease</keyword>
<feature type="signal peptide" evidence="3">
    <location>
        <begin position="1"/>
        <end position="24"/>
    </location>
</feature>
<dbReference type="PANTHER" id="PTHR24252:SF7">
    <property type="entry name" value="HYALIN"/>
    <property type="match status" value="1"/>
</dbReference>
<name>A0A975BA61_9BACT</name>
<proteinExistence type="predicted"/>
<reference evidence="5" key="1">
    <citation type="journal article" date="2021" name="Microb. Physiol.">
        <title>Proteogenomic Insights into the Physiology of Marine, Sulfate-Reducing, Filamentous Desulfonema limicola and Desulfonema magnum.</title>
        <authorList>
            <person name="Schnaars V."/>
            <person name="Wohlbrand L."/>
            <person name="Scheve S."/>
            <person name="Hinrichs C."/>
            <person name="Reinhardt R."/>
            <person name="Rabus R."/>
        </authorList>
    </citation>
    <scope>NUCLEOTIDE SEQUENCE</scope>
    <source>
        <strain evidence="5">5ac10</strain>
    </source>
</reference>
<dbReference type="InterPro" id="IPR033116">
    <property type="entry name" value="TRYPSIN_SER"/>
</dbReference>
<gene>
    <name evidence="5" type="ORF">dnl_39960</name>
</gene>
<dbReference type="AlphaFoldDB" id="A0A975BA61"/>
<dbReference type="InterPro" id="IPR001314">
    <property type="entry name" value="Peptidase_S1A"/>
</dbReference>
<dbReference type="PRINTS" id="PR00722">
    <property type="entry name" value="CHYMOTRYPSIN"/>
</dbReference>
<feature type="domain" description="Peptidase S1" evidence="4">
    <location>
        <begin position="37"/>
        <end position="271"/>
    </location>
</feature>
<dbReference type="CDD" id="cd00190">
    <property type="entry name" value="Tryp_SPc"/>
    <property type="match status" value="1"/>
</dbReference>
<evidence type="ECO:0000256" key="3">
    <source>
        <dbReference type="SAM" id="SignalP"/>
    </source>
</evidence>
<dbReference type="InterPro" id="IPR018114">
    <property type="entry name" value="TRYPSIN_HIS"/>
</dbReference>
<dbReference type="GO" id="GO:0004252">
    <property type="term" value="F:serine-type endopeptidase activity"/>
    <property type="evidence" value="ECO:0007669"/>
    <property type="project" value="InterPro"/>
</dbReference>
<dbReference type="Proteomes" id="UP000663720">
    <property type="component" value="Chromosome"/>
</dbReference>
<protein>
    <submittedName>
        <fullName evidence="5">Serine protease trypsin domain-containing protein</fullName>
    </submittedName>
</protein>
<evidence type="ECO:0000313" key="5">
    <source>
        <dbReference type="EMBL" id="QTA81653.1"/>
    </source>
</evidence>
<dbReference type="PANTHER" id="PTHR24252">
    <property type="entry name" value="ACROSIN-RELATED"/>
    <property type="match status" value="1"/>
</dbReference>
<accession>A0A975BA61</accession>
<evidence type="ECO:0000313" key="6">
    <source>
        <dbReference type="Proteomes" id="UP000663720"/>
    </source>
</evidence>
<dbReference type="PROSITE" id="PS00134">
    <property type="entry name" value="TRYPSIN_HIS"/>
    <property type="match status" value="1"/>
</dbReference>
<evidence type="ECO:0000259" key="4">
    <source>
        <dbReference type="PROSITE" id="PS50240"/>
    </source>
</evidence>
<keyword evidence="6" id="KW-1185">Reference proteome</keyword>
<dbReference type="EMBL" id="CP061799">
    <property type="protein sequence ID" value="QTA81653.1"/>
    <property type="molecule type" value="Genomic_DNA"/>
</dbReference>
<organism evidence="5 6">
    <name type="scientific">Desulfonema limicola</name>
    <dbReference type="NCBI Taxonomy" id="45656"/>
    <lineage>
        <taxon>Bacteria</taxon>
        <taxon>Pseudomonadati</taxon>
        <taxon>Thermodesulfobacteriota</taxon>
        <taxon>Desulfobacteria</taxon>
        <taxon>Desulfobacterales</taxon>
        <taxon>Desulfococcaceae</taxon>
        <taxon>Desulfonema</taxon>
    </lineage>
</organism>
<keyword evidence="1" id="KW-1015">Disulfide bond</keyword>
<dbReference type="FunFam" id="2.40.10.10:FF:000003">
    <property type="entry name" value="Transmembrane serine protease 3"/>
    <property type="match status" value="1"/>
</dbReference>
<dbReference type="InterPro" id="IPR043504">
    <property type="entry name" value="Peptidase_S1_PA_chymotrypsin"/>
</dbReference>
<dbReference type="PROSITE" id="PS00135">
    <property type="entry name" value="TRYPSIN_SER"/>
    <property type="match status" value="1"/>
</dbReference>
<dbReference type="PROSITE" id="PS50240">
    <property type="entry name" value="TRYPSIN_DOM"/>
    <property type="match status" value="1"/>
</dbReference>